<dbReference type="InterPro" id="IPR012341">
    <property type="entry name" value="6hp_glycosidase-like_sf"/>
</dbReference>
<feature type="domain" description="Mannosylglycerate hydrolase MGH1-like glycoside hydrolase" evidence="2">
    <location>
        <begin position="382"/>
        <end position="632"/>
    </location>
</feature>
<dbReference type="EMBL" id="JARUHG010000001">
    <property type="protein sequence ID" value="MDR0182159.1"/>
    <property type="molecule type" value="Genomic_DNA"/>
</dbReference>
<dbReference type="Pfam" id="PF22422">
    <property type="entry name" value="MGH1-like_GH"/>
    <property type="match status" value="1"/>
</dbReference>
<name>A0ABU1CAE1_9GAMM</name>
<dbReference type="Proteomes" id="UP001233535">
    <property type="component" value="Unassembled WGS sequence"/>
</dbReference>
<evidence type="ECO:0000259" key="2">
    <source>
        <dbReference type="Pfam" id="PF22422"/>
    </source>
</evidence>
<dbReference type="Gene3D" id="1.50.10.10">
    <property type="match status" value="1"/>
</dbReference>
<dbReference type="SUPFAM" id="SSF48208">
    <property type="entry name" value="Six-hairpin glycosidases"/>
    <property type="match status" value="1"/>
</dbReference>
<dbReference type="InterPro" id="IPR054491">
    <property type="entry name" value="MGH1-like_GH"/>
</dbReference>
<keyword evidence="4" id="KW-1185">Reference proteome</keyword>
<dbReference type="Pfam" id="PF14742">
    <property type="entry name" value="GDE_N_bis"/>
    <property type="match status" value="1"/>
</dbReference>
<dbReference type="RefSeq" id="WP_309261316.1">
    <property type="nucleotide sequence ID" value="NZ_JARUHG010000001.1"/>
</dbReference>
<sequence>MEERFPVERSLIRLRVREHAAYVSGGDTVLTTGTTGFIDGGEEGLYVRQTRLLSRYRCFVGRRRPHPVTLSSVRQDSWMGYYIVPAPGVGDAEPDDLSSAAAQQTLELRISRLVGDGMREEYALTNFTQETVRFRLAIEVASDFADTEETRGPRVQKGKQTRRWRRRDDGTHELAVDYTATRELRRDGQRKRLRFDAGVTLQLDTGDVTPRHRDGRITFDVELAAHETWCAKLQWIARFGDETLPCPAPDRELDGPESQQNPQGAYLREATRIDALDRDTLAGVVDSAVHRARMDLAALRLPRFDRGPDAWTVAAGLPMYVALFGRDTLTTAQQVAMLGPEVLRGTLPVMVDWQAREDDPWRDEQPGRILHEAHPGPVAQLQYKPKDRYYGTLTGPGLFCTALAHLWQWTGDRDAVEPLIKPAMAALRWLDESACDRRHGFHAIATRTKDGLKNQTWKDSDDGIVEEDGRVVEHPVATCEEQGQAYAAKRAVALVLDALGEKREAARLVESAESLRQRFDEAYWMDDLGCYAMALGGDGHQVRSIGSNALRCVGSGIVPDERIPRLMERMFAPDMFSGWGIRTLSSDHPAYNPYAYHRGTVWPVEHGVIVRGCFHHGQIDRLQQVCRAQFEAASAFDQYRLPECFSGHMRDKHHPFPATYPPANSPQAWSASAVLMYVQSLLGLQPHASLGLLLVDPHLPSWLPALTVERLRVGSARVSLRFWRDSAGDSHFEVRDLEGELTVRAAHAAWRDVMAMEHELRERFAP</sequence>
<organism evidence="3 4">
    <name type="scientific">Lysobacter arvi</name>
    <dbReference type="NCBI Taxonomy" id="3038776"/>
    <lineage>
        <taxon>Bacteria</taxon>
        <taxon>Pseudomonadati</taxon>
        <taxon>Pseudomonadota</taxon>
        <taxon>Gammaproteobacteria</taxon>
        <taxon>Lysobacterales</taxon>
        <taxon>Lysobacteraceae</taxon>
        <taxon>Lysobacter</taxon>
    </lineage>
</organism>
<reference evidence="3 4" key="1">
    <citation type="submission" date="2023-04" db="EMBL/GenBank/DDBJ databases">
        <title>Lysobacter sp. strain UC isolated from soil sample.</title>
        <authorList>
            <person name="Choksket S."/>
            <person name="Harshvardhan F."/>
            <person name="Rana R."/>
            <person name="Patil P.B."/>
            <person name="Korpole S."/>
        </authorList>
    </citation>
    <scope>NUCLEOTIDE SEQUENCE [LARGE SCALE GENOMIC DNA]</scope>
    <source>
        <strain evidence="3 4">UC</strain>
    </source>
</reference>
<proteinExistence type="predicted"/>
<feature type="domain" description="Putative glycogen debranching enzyme N-terminal" evidence="1">
    <location>
        <begin position="26"/>
        <end position="233"/>
    </location>
</feature>
<dbReference type="InterPro" id="IPR008928">
    <property type="entry name" value="6-hairpin_glycosidase_sf"/>
</dbReference>
<dbReference type="InterPro" id="IPR032856">
    <property type="entry name" value="GDE_N_bis"/>
</dbReference>
<comment type="caution">
    <text evidence="3">The sequence shown here is derived from an EMBL/GenBank/DDBJ whole genome shotgun (WGS) entry which is preliminary data.</text>
</comment>
<evidence type="ECO:0000313" key="3">
    <source>
        <dbReference type="EMBL" id="MDR0182159.1"/>
    </source>
</evidence>
<evidence type="ECO:0000259" key="1">
    <source>
        <dbReference type="Pfam" id="PF14742"/>
    </source>
</evidence>
<accession>A0ABU1CAE1</accession>
<evidence type="ECO:0000313" key="4">
    <source>
        <dbReference type="Proteomes" id="UP001233535"/>
    </source>
</evidence>
<gene>
    <name evidence="3" type="ORF">P8609_04130</name>
</gene>
<protein>
    <submittedName>
        <fullName evidence="3">Glycogen debranching N-terminal domain-containing protein</fullName>
    </submittedName>
</protein>